<organism evidence="1">
    <name type="scientific">hydrothermal vent metagenome</name>
    <dbReference type="NCBI Taxonomy" id="652676"/>
    <lineage>
        <taxon>unclassified sequences</taxon>
        <taxon>metagenomes</taxon>
        <taxon>ecological metagenomes</taxon>
    </lineage>
</organism>
<evidence type="ECO:0000313" key="1">
    <source>
        <dbReference type="EMBL" id="VAX25941.1"/>
    </source>
</evidence>
<dbReference type="PANTHER" id="PTHR33408:SF4">
    <property type="entry name" value="TRANSPOSASE DDE DOMAIN-CONTAINING PROTEIN"/>
    <property type="match status" value="1"/>
</dbReference>
<sequence>MPDFSTIANFIASMAEEITPLFRNILLICDDMGLIGKNMFAIDGCKLSSNASKEWSGTRVDFQKKREKIELTIKHILNLHRDSDKNKEQSESLNKRQEKQIKKLQKKSEKILNWLKTNEEKIGKTGKAIKSNITDNESAKMPSSHGVIQGYNGIATADDKHQVVVSAEALGSGSEHDQLKPIIELSLEHLESIAKPDTAKKAERSTDIAWD</sequence>
<accession>A0A3B1CH84</accession>
<gene>
    <name evidence="1" type="ORF">MNBD_NITROSPIRAE01-1748</name>
</gene>
<protein>
    <submittedName>
        <fullName evidence="1">Mobile element protein</fullName>
    </submittedName>
</protein>
<dbReference type="AlphaFoldDB" id="A0A3B1CH84"/>
<reference evidence="1" key="1">
    <citation type="submission" date="2018-06" db="EMBL/GenBank/DDBJ databases">
        <authorList>
            <person name="Zhirakovskaya E."/>
        </authorList>
    </citation>
    <scope>NUCLEOTIDE SEQUENCE</scope>
</reference>
<dbReference type="PANTHER" id="PTHR33408">
    <property type="entry name" value="TRANSPOSASE"/>
    <property type="match status" value="1"/>
</dbReference>
<name>A0A3B1CH84_9ZZZZ</name>
<dbReference type="EMBL" id="UOGF01000004">
    <property type="protein sequence ID" value="VAX25941.1"/>
    <property type="molecule type" value="Genomic_DNA"/>
</dbReference>
<proteinExistence type="predicted"/>